<comment type="caution">
    <text evidence="2">The sequence shown here is derived from an EMBL/GenBank/DDBJ whole genome shotgun (WGS) entry which is preliminary data.</text>
</comment>
<dbReference type="RefSeq" id="WP_378518285.1">
    <property type="nucleotide sequence ID" value="NZ_CBCSDI010000087.1"/>
</dbReference>
<evidence type="ECO:0000313" key="2">
    <source>
        <dbReference type="EMBL" id="MFC0222637.1"/>
    </source>
</evidence>
<dbReference type="PROSITE" id="PS51257">
    <property type="entry name" value="PROKAR_LIPOPROTEIN"/>
    <property type="match status" value="1"/>
</dbReference>
<dbReference type="Proteomes" id="UP001589698">
    <property type="component" value="Unassembled WGS sequence"/>
</dbReference>
<gene>
    <name evidence="2" type="ORF">ACFFJG_09095</name>
</gene>
<name>A0ABV6E0X4_9ACTN</name>
<protein>
    <recommendedName>
        <fullName evidence="4">Lipoprotein</fullName>
    </recommendedName>
</protein>
<dbReference type="EMBL" id="JBHLXH010000001">
    <property type="protein sequence ID" value="MFC0222637.1"/>
    <property type="molecule type" value="Genomic_DNA"/>
</dbReference>
<proteinExistence type="predicted"/>
<feature type="region of interest" description="Disordered" evidence="1">
    <location>
        <begin position="312"/>
        <end position="335"/>
    </location>
</feature>
<accession>A0ABV6E0X4</accession>
<sequence>MVRGHAVVLTLLAGALTGCSGDPGVVSDRDDLDAAVAVWTDPWVAPTAARVAGPSLGSNGRVDRVVGRRTTSYDAGVRATTRAELAVATAHGWSPTSSTCGDTVEVALVGPHDELAQLVVTPDGEGAQAALQVATHHHLDSAWRVPDAVARTCLDGTSPTFEAPPLTSAPIGGGSEEVRAEWEEDRTSTDLVDAVDADGVLDGLGLSVTAPRVRDGVNRRQAPAAEASLPVRSLTELERRLTGWRPTWAACGGRGPVLATFVREVADSYAVLAVQLDDDGATARVTLPMTEGPGGEWLDGIDGIDPRTCATPTRGPREATGVPAVLPTDLTPLAD</sequence>
<reference evidence="2 3" key="1">
    <citation type="submission" date="2024-09" db="EMBL/GenBank/DDBJ databases">
        <authorList>
            <person name="Sun Q."/>
            <person name="Mori K."/>
        </authorList>
    </citation>
    <scope>NUCLEOTIDE SEQUENCE [LARGE SCALE GENOMIC DNA]</scope>
    <source>
        <strain evidence="2 3">CCM 8654</strain>
    </source>
</reference>
<evidence type="ECO:0000313" key="3">
    <source>
        <dbReference type="Proteomes" id="UP001589698"/>
    </source>
</evidence>
<organism evidence="2 3">
    <name type="scientific">Nocardioides zeicaulis</name>
    <dbReference type="NCBI Taxonomy" id="1776857"/>
    <lineage>
        <taxon>Bacteria</taxon>
        <taxon>Bacillati</taxon>
        <taxon>Actinomycetota</taxon>
        <taxon>Actinomycetes</taxon>
        <taxon>Propionibacteriales</taxon>
        <taxon>Nocardioidaceae</taxon>
        <taxon>Nocardioides</taxon>
    </lineage>
</organism>
<keyword evidence="3" id="KW-1185">Reference proteome</keyword>
<evidence type="ECO:0008006" key="4">
    <source>
        <dbReference type="Google" id="ProtNLM"/>
    </source>
</evidence>
<evidence type="ECO:0000256" key="1">
    <source>
        <dbReference type="SAM" id="MobiDB-lite"/>
    </source>
</evidence>